<dbReference type="Proteomes" id="UP001222325">
    <property type="component" value="Unassembled WGS sequence"/>
</dbReference>
<feature type="transmembrane region" description="Helical" evidence="2">
    <location>
        <begin position="66"/>
        <end position="99"/>
    </location>
</feature>
<organism evidence="3 4">
    <name type="scientific">Mycena belliarum</name>
    <dbReference type="NCBI Taxonomy" id="1033014"/>
    <lineage>
        <taxon>Eukaryota</taxon>
        <taxon>Fungi</taxon>
        <taxon>Dikarya</taxon>
        <taxon>Basidiomycota</taxon>
        <taxon>Agaricomycotina</taxon>
        <taxon>Agaricomycetes</taxon>
        <taxon>Agaricomycetidae</taxon>
        <taxon>Agaricales</taxon>
        <taxon>Marasmiineae</taxon>
        <taxon>Mycenaceae</taxon>
        <taxon>Mycena</taxon>
    </lineage>
</organism>
<dbReference type="AlphaFoldDB" id="A0AAD6TPI9"/>
<gene>
    <name evidence="3" type="ORF">B0H15DRAFT_114822</name>
</gene>
<sequence>MLPFGLKLAWFALSLSGLIGCWAVLLPLAWAIKSYWGPIAYAVGITALEGVFCIGLIWKMDPVNLPLAFCLVQVLVMGLAVFMIIGALAAITTASAIYIAKPKQWGLQDENPILPWRYHYLLPMMLFPILASTVHVILVVFYDTFNVADGLTCAEYPLWMAFAGYAGTPFLITIPCLWLSAVSALRVRRTHKHIKRARRSVNFDALDHFTVRPVRRKSRQSLQTQTTPPPTPRAITAPSPGSSTMLQKAREEHRQAVNPVLRQEKAMNFHLPFSPPFPEYTYTTPRPGHRSQMSDDSFDTVSSVSFLAIDVKERPARTFEYSAAEDDEVRTPLRSLRSYVTPTGTQRSTQSGSVHNSDRISITQLAFGLGNADLSESTEHPWATRSAAEFTLPSQLSYKSPAELPSTVRSFLIFQFAIIAIHLLSSITPLIDAISSHAEPTALGTQHVALLLAAWAPVLIFGPLSAVRRQFVFWR</sequence>
<accession>A0AAD6TPI9</accession>
<feature type="transmembrane region" description="Helical" evidence="2">
    <location>
        <begin position="162"/>
        <end position="185"/>
    </location>
</feature>
<dbReference type="EMBL" id="JARJCN010000130">
    <property type="protein sequence ID" value="KAJ7070391.1"/>
    <property type="molecule type" value="Genomic_DNA"/>
</dbReference>
<keyword evidence="2" id="KW-0812">Transmembrane</keyword>
<keyword evidence="4" id="KW-1185">Reference proteome</keyword>
<proteinExistence type="predicted"/>
<evidence type="ECO:0000256" key="2">
    <source>
        <dbReference type="SAM" id="Phobius"/>
    </source>
</evidence>
<feature type="region of interest" description="Disordered" evidence="1">
    <location>
        <begin position="215"/>
        <end position="250"/>
    </location>
</feature>
<protein>
    <submittedName>
        <fullName evidence="3">Uncharacterized protein</fullName>
    </submittedName>
</protein>
<evidence type="ECO:0000256" key="1">
    <source>
        <dbReference type="SAM" id="MobiDB-lite"/>
    </source>
</evidence>
<comment type="caution">
    <text evidence="3">The sequence shown here is derived from an EMBL/GenBank/DDBJ whole genome shotgun (WGS) entry which is preliminary data.</text>
</comment>
<dbReference type="PROSITE" id="PS51257">
    <property type="entry name" value="PROKAR_LIPOPROTEIN"/>
    <property type="match status" value="1"/>
</dbReference>
<feature type="transmembrane region" description="Helical" evidence="2">
    <location>
        <begin position="12"/>
        <end position="32"/>
    </location>
</feature>
<evidence type="ECO:0000313" key="3">
    <source>
        <dbReference type="EMBL" id="KAJ7070391.1"/>
    </source>
</evidence>
<feature type="transmembrane region" description="Helical" evidence="2">
    <location>
        <begin position="120"/>
        <end position="142"/>
    </location>
</feature>
<feature type="transmembrane region" description="Helical" evidence="2">
    <location>
        <begin position="39"/>
        <end position="60"/>
    </location>
</feature>
<keyword evidence="2" id="KW-1133">Transmembrane helix</keyword>
<feature type="transmembrane region" description="Helical" evidence="2">
    <location>
        <begin position="408"/>
        <end position="428"/>
    </location>
</feature>
<evidence type="ECO:0000313" key="4">
    <source>
        <dbReference type="Proteomes" id="UP001222325"/>
    </source>
</evidence>
<keyword evidence="2" id="KW-0472">Membrane</keyword>
<name>A0AAD6TPI9_9AGAR</name>
<feature type="transmembrane region" description="Helical" evidence="2">
    <location>
        <begin position="448"/>
        <end position="467"/>
    </location>
</feature>
<reference evidence="3" key="1">
    <citation type="submission" date="2023-03" db="EMBL/GenBank/DDBJ databases">
        <title>Massive genome expansion in bonnet fungi (Mycena s.s.) driven by repeated elements and novel gene families across ecological guilds.</title>
        <authorList>
            <consortium name="Lawrence Berkeley National Laboratory"/>
            <person name="Harder C.B."/>
            <person name="Miyauchi S."/>
            <person name="Viragh M."/>
            <person name="Kuo A."/>
            <person name="Thoen E."/>
            <person name="Andreopoulos B."/>
            <person name="Lu D."/>
            <person name="Skrede I."/>
            <person name="Drula E."/>
            <person name="Henrissat B."/>
            <person name="Morin E."/>
            <person name="Kohler A."/>
            <person name="Barry K."/>
            <person name="LaButti K."/>
            <person name="Morin E."/>
            <person name="Salamov A."/>
            <person name="Lipzen A."/>
            <person name="Mereny Z."/>
            <person name="Hegedus B."/>
            <person name="Baldrian P."/>
            <person name="Stursova M."/>
            <person name="Weitz H."/>
            <person name="Taylor A."/>
            <person name="Grigoriev I.V."/>
            <person name="Nagy L.G."/>
            <person name="Martin F."/>
            <person name="Kauserud H."/>
        </authorList>
    </citation>
    <scope>NUCLEOTIDE SEQUENCE</scope>
    <source>
        <strain evidence="3">CBHHK173m</strain>
    </source>
</reference>